<accession>A0AAW3JVM7</accession>
<evidence type="ECO:0000256" key="2">
    <source>
        <dbReference type="ARBA" id="ARBA00022679"/>
    </source>
</evidence>
<comment type="similarity">
    <text evidence="4">Belongs to the class I-like SAM-binding methyltransferase superfamily. RNA M5U methyltransferase family.</text>
</comment>
<dbReference type="GO" id="GO:0032259">
    <property type="term" value="P:methylation"/>
    <property type="evidence" value="ECO:0007669"/>
    <property type="project" value="UniProtKB-KW"/>
</dbReference>
<dbReference type="CDD" id="cd02440">
    <property type="entry name" value="AdoMet_MTases"/>
    <property type="match status" value="1"/>
</dbReference>
<feature type="binding site" evidence="4">
    <location>
        <position position="404"/>
    </location>
    <ligand>
        <name>S-adenosyl-L-methionine</name>
        <dbReference type="ChEBI" id="CHEBI:59789"/>
    </ligand>
</feature>
<feature type="active site" evidence="5">
    <location>
        <position position="497"/>
    </location>
</feature>
<keyword evidence="3 4" id="KW-0949">S-adenosyl-L-methionine</keyword>
<keyword evidence="2 4" id="KW-0808">Transferase</keyword>
<dbReference type="Pfam" id="PF05958">
    <property type="entry name" value="tRNA_U5-meth_tr"/>
    <property type="match status" value="1"/>
</dbReference>
<evidence type="ECO:0000256" key="4">
    <source>
        <dbReference type="PROSITE-ProRule" id="PRU01024"/>
    </source>
</evidence>
<evidence type="ECO:0000256" key="1">
    <source>
        <dbReference type="ARBA" id="ARBA00022603"/>
    </source>
</evidence>
<dbReference type="AlphaFoldDB" id="A0AAW3JVM7"/>
<feature type="active site" description="Nucleophile" evidence="4">
    <location>
        <position position="497"/>
    </location>
</feature>
<dbReference type="PANTHER" id="PTHR11061">
    <property type="entry name" value="RNA M5U METHYLTRANSFERASE"/>
    <property type="match status" value="1"/>
</dbReference>
<evidence type="ECO:0000256" key="3">
    <source>
        <dbReference type="ARBA" id="ARBA00022691"/>
    </source>
</evidence>
<feature type="binding site" evidence="4">
    <location>
        <position position="307"/>
    </location>
    <ligand>
        <name>S-adenosyl-L-methionine</name>
        <dbReference type="ChEBI" id="CHEBI:59789"/>
    </ligand>
</feature>
<dbReference type="PROSITE" id="PS01230">
    <property type="entry name" value="TRMA_1"/>
    <property type="match status" value="1"/>
</dbReference>
<dbReference type="Proteomes" id="UP000050833">
    <property type="component" value="Unassembled WGS sequence"/>
</dbReference>
<sequence>MKKGNIYEGIVKKVEFPNKAYVEVIEKDENGNEKKTLTIVKGALPGQKIKFRAKKVRKDKSQGILLEVTEKSPLETAEPMCSRFGKCGGCSYQTLPYEKQLELKRNQVLEIIDNVYKTLDSSLGIKKDYIYDGILPSPEIKGYRNKMEFSFGDEYKGGPLTLGLHKKGSVHDIVNASGCQIVDDDYSKVIDCIVEYFSEKQVPHYNKNTHQGVLRHLLVRRAVSTGELLVALVTSSQQDISEYVSEVSEKLNGLKYNGKLTGFIHIINDGLGDVVKSDKMHIISGKDWFTEKILGLQFKISPFSFFQTNTKGAEVLYTRARDYVLGGEVTGVGKNSVGVGMDVENLRINSVCLEMTADSSDIVDGYSENDAKNVDLAEIYSEKTENLETETNAGFKDKVVFDLYSGTGTIAQIIAPVAKKVIGVEIVEEAVEAAKENAAINGLDNCEFIAGDVLKVIDEIDEKPDYIILDPPREGIHPKAIRKIIDYGVENIVYISCKPTSLSQDLATFETFGYHVERVSNVDMFPGTVHVETVVLLSQQKPDDTIEIDLDLDELDATSAELKATYQEIKDYVLKEFGLKVSSLYISQVKRKCGIEVGENYNLPKSENARVPQCPKEKEDAIKAALKYYAMI</sequence>
<dbReference type="GO" id="GO:0008173">
    <property type="term" value="F:RNA methyltransferase activity"/>
    <property type="evidence" value="ECO:0007669"/>
    <property type="project" value="InterPro"/>
</dbReference>
<dbReference type="Gene3D" id="3.40.50.150">
    <property type="entry name" value="Vaccinia Virus protein VP39"/>
    <property type="match status" value="1"/>
</dbReference>
<reference evidence="6 7" key="1">
    <citation type="submission" date="2015-10" db="EMBL/GenBank/DDBJ databases">
        <title>Butyribacter intestini gen. nov., sp. nov., a butyric acid-producing bacterium of the family Lachnospiraceae isolated from the human faeces.</title>
        <authorList>
            <person name="Zou Y."/>
            <person name="Xue W."/>
            <person name="Luo G."/>
            <person name="Lv M."/>
        </authorList>
    </citation>
    <scope>NUCLEOTIDE SEQUENCE [LARGE SCALE GENOMIC DNA]</scope>
    <source>
        <strain evidence="6 7">TF01-11</strain>
    </source>
</reference>
<dbReference type="PROSITE" id="PS51687">
    <property type="entry name" value="SAM_MT_RNA_M5U"/>
    <property type="match status" value="1"/>
</dbReference>
<dbReference type="GO" id="GO:0006396">
    <property type="term" value="P:RNA processing"/>
    <property type="evidence" value="ECO:0007669"/>
    <property type="project" value="InterPro"/>
</dbReference>
<gene>
    <name evidence="6" type="ORF">APZ18_02875</name>
</gene>
<dbReference type="InterPro" id="IPR029063">
    <property type="entry name" value="SAM-dependent_MTases_sf"/>
</dbReference>
<proteinExistence type="inferred from homology"/>
<evidence type="ECO:0000256" key="5">
    <source>
        <dbReference type="PROSITE-ProRule" id="PRU10015"/>
    </source>
</evidence>
<dbReference type="InterPro" id="IPR012340">
    <property type="entry name" value="NA-bd_OB-fold"/>
</dbReference>
<name>A0AAW3JVM7_9FIRM</name>
<dbReference type="PANTHER" id="PTHR11061:SF30">
    <property type="entry name" value="TRNA (URACIL(54)-C(5))-METHYLTRANSFERASE"/>
    <property type="match status" value="1"/>
</dbReference>
<dbReference type="RefSeq" id="WP_055941425.1">
    <property type="nucleotide sequence ID" value="NZ_LLKB01000001.1"/>
</dbReference>
<dbReference type="InterPro" id="IPR030390">
    <property type="entry name" value="MeTrfase_TrmA_AS"/>
</dbReference>
<feature type="binding site" evidence="4">
    <location>
        <position position="470"/>
    </location>
    <ligand>
        <name>S-adenosyl-L-methionine</name>
        <dbReference type="ChEBI" id="CHEBI:59789"/>
    </ligand>
</feature>
<dbReference type="EMBL" id="LLKB01000001">
    <property type="protein sequence ID" value="KQC86154.1"/>
    <property type="molecule type" value="Genomic_DNA"/>
</dbReference>
<dbReference type="InterPro" id="IPR010280">
    <property type="entry name" value="U5_MeTrfase_fam"/>
</dbReference>
<evidence type="ECO:0000313" key="6">
    <source>
        <dbReference type="EMBL" id="KQC86154.1"/>
    </source>
</evidence>
<evidence type="ECO:0000313" key="7">
    <source>
        <dbReference type="Proteomes" id="UP000050833"/>
    </source>
</evidence>
<dbReference type="Gene3D" id="2.40.50.140">
    <property type="entry name" value="Nucleic acid-binding proteins"/>
    <property type="match status" value="1"/>
</dbReference>
<feature type="binding site" evidence="4">
    <location>
        <position position="425"/>
    </location>
    <ligand>
        <name>S-adenosyl-L-methionine</name>
        <dbReference type="ChEBI" id="CHEBI:59789"/>
    </ligand>
</feature>
<keyword evidence="1 4" id="KW-0489">Methyltransferase</keyword>
<dbReference type="SUPFAM" id="SSF53335">
    <property type="entry name" value="S-adenosyl-L-methionine-dependent methyltransferases"/>
    <property type="match status" value="1"/>
</dbReference>
<dbReference type="Gene3D" id="2.40.50.1070">
    <property type="match status" value="1"/>
</dbReference>
<organism evidence="6 7">
    <name type="scientific">Butyribacter intestini</name>
    <dbReference type="NCBI Taxonomy" id="1703332"/>
    <lineage>
        <taxon>Bacteria</taxon>
        <taxon>Bacillati</taxon>
        <taxon>Bacillota</taxon>
        <taxon>Clostridia</taxon>
        <taxon>Lachnospirales</taxon>
        <taxon>Lachnospiraceae</taxon>
        <taxon>Butyribacter</taxon>
    </lineage>
</organism>
<keyword evidence="7" id="KW-1185">Reference proteome</keyword>
<comment type="caution">
    <text evidence="6">The sequence shown here is derived from an EMBL/GenBank/DDBJ whole genome shotgun (WGS) entry which is preliminary data.</text>
</comment>
<protein>
    <submittedName>
        <fullName evidence="6">RNA methyltransferase</fullName>
    </submittedName>
</protein>